<name>A0A6J4P6V8_9ACTN</name>
<feature type="region of interest" description="Disordered" evidence="1">
    <location>
        <begin position="20"/>
        <end position="92"/>
    </location>
</feature>
<feature type="non-terminal residue" evidence="2">
    <location>
        <position position="92"/>
    </location>
</feature>
<proteinExistence type="predicted"/>
<evidence type="ECO:0000256" key="1">
    <source>
        <dbReference type="SAM" id="MobiDB-lite"/>
    </source>
</evidence>
<reference evidence="2" key="1">
    <citation type="submission" date="2020-02" db="EMBL/GenBank/DDBJ databases">
        <authorList>
            <person name="Meier V. D."/>
        </authorList>
    </citation>
    <scope>NUCLEOTIDE SEQUENCE</scope>
    <source>
        <strain evidence="2">AVDCRST_MAG22</strain>
    </source>
</reference>
<gene>
    <name evidence="2" type="ORF">AVDCRST_MAG22-1189</name>
</gene>
<evidence type="ECO:0000313" key="2">
    <source>
        <dbReference type="EMBL" id="CAA9402515.1"/>
    </source>
</evidence>
<dbReference type="EMBL" id="CADCUV010000055">
    <property type="protein sequence ID" value="CAA9402515.1"/>
    <property type="molecule type" value="Genomic_DNA"/>
</dbReference>
<organism evidence="2">
    <name type="scientific">uncultured Rubrobacteraceae bacterium</name>
    <dbReference type="NCBI Taxonomy" id="349277"/>
    <lineage>
        <taxon>Bacteria</taxon>
        <taxon>Bacillati</taxon>
        <taxon>Actinomycetota</taxon>
        <taxon>Rubrobacteria</taxon>
        <taxon>Rubrobacterales</taxon>
        <taxon>Rubrobacteraceae</taxon>
        <taxon>environmental samples</taxon>
    </lineage>
</organism>
<feature type="non-terminal residue" evidence="2">
    <location>
        <position position="1"/>
    </location>
</feature>
<feature type="compositionally biased region" description="Basic and acidic residues" evidence="1">
    <location>
        <begin position="24"/>
        <end position="37"/>
    </location>
</feature>
<dbReference type="AlphaFoldDB" id="A0A6J4P6V8"/>
<accession>A0A6J4P6V8</accession>
<feature type="compositionally biased region" description="Low complexity" evidence="1">
    <location>
        <begin position="45"/>
        <end position="54"/>
    </location>
</feature>
<sequence>GRGAEETILLAAVVQHEQTLRAGGEGRRVHRSQDRRGCQPARCDAGGVRAAQRVGGRGRGDTSEPEAPRIGPREPEAGLRLRRARPAPPSPV</sequence>
<protein>
    <submittedName>
        <fullName evidence="2">Uncharacterized protein</fullName>
    </submittedName>
</protein>